<evidence type="ECO:0000313" key="1">
    <source>
        <dbReference type="EMBL" id="BAC84496.1"/>
    </source>
</evidence>
<reference evidence="2" key="2">
    <citation type="journal article" date="2008" name="Nucleic Acids Res.">
        <title>The rice annotation project database (RAP-DB): 2008 update.</title>
        <authorList>
            <consortium name="The rice annotation project (RAP)"/>
        </authorList>
    </citation>
    <scope>GENOME REANNOTATION</scope>
    <source>
        <strain evidence="2">cv. Nipponbare</strain>
    </source>
</reference>
<name>Q6YVV1_ORYSJ</name>
<evidence type="ECO:0000313" key="2">
    <source>
        <dbReference type="Proteomes" id="UP000000763"/>
    </source>
</evidence>
<dbReference type="Proteomes" id="UP000000763">
    <property type="component" value="Chromosome 7"/>
</dbReference>
<gene>
    <name evidence="1" type="primary">P0696F12.22</name>
</gene>
<proteinExistence type="predicted"/>
<reference evidence="2" key="1">
    <citation type="journal article" date="2005" name="Nature">
        <title>The map-based sequence of the rice genome.</title>
        <authorList>
            <consortium name="International rice genome sequencing project (IRGSP)"/>
            <person name="Matsumoto T."/>
            <person name="Wu J."/>
            <person name="Kanamori H."/>
            <person name="Katayose Y."/>
            <person name="Fujisawa M."/>
            <person name="Namiki N."/>
            <person name="Mizuno H."/>
            <person name="Yamamoto K."/>
            <person name="Antonio B.A."/>
            <person name="Baba T."/>
            <person name="Sakata K."/>
            <person name="Nagamura Y."/>
            <person name="Aoki H."/>
            <person name="Arikawa K."/>
            <person name="Arita K."/>
            <person name="Bito T."/>
            <person name="Chiden Y."/>
            <person name="Fujitsuka N."/>
            <person name="Fukunaka R."/>
            <person name="Hamada M."/>
            <person name="Harada C."/>
            <person name="Hayashi A."/>
            <person name="Hijishita S."/>
            <person name="Honda M."/>
            <person name="Hosokawa S."/>
            <person name="Ichikawa Y."/>
            <person name="Idonuma A."/>
            <person name="Iijima M."/>
            <person name="Ikeda M."/>
            <person name="Ikeno M."/>
            <person name="Ito K."/>
            <person name="Ito S."/>
            <person name="Ito T."/>
            <person name="Ito Y."/>
            <person name="Ito Y."/>
            <person name="Iwabuchi A."/>
            <person name="Kamiya K."/>
            <person name="Karasawa W."/>
            <person name="Kurita K."/>
            <person name="Katagiri S."/>
            <person name="Kikuta A."/>
            <person name="Kobayashi H."/>
            <person name="Kobayashi N."/>
            <person name="Machita K."/>
            <person name="Maehara T."/>
            <person name="Masukawa M."/>
            <person name="Mizubayashi T."/>
            <person name="Mukai Y."/>
            <person name="Nagasaki H."/>
            <person name="Nagata Y."/>
            <person name="Naito S."/>
            <person name="Nakashima M."/>
            <person name="Nakama Y."/>
            <person name="Nakamichi Y."/>
            <person name="Nakamura M."/>
            <person name="Meguro A."/>
            <person name="Negishi M."/>
            <person name="Ohta I."/>
            <person name="Ohta T."/>
            <person name="Okamoto M."/>
            <person name="Ono N."/>
            <person name="Saji S."/>
            <person name="Sakaguchi M."/>
            <person name="Sakai K."/>
            <person name="Shibata M."/>
            <person name="Shimokawa T."/>
            <person name="Song J."/>
            <person name="Takazaki Y."/>
            <person name="Terasawa K."/>
            <person name="Tsugane M."/>
            <person name="Tsuji K."/>
            <person name="Ueda S."/>
            <person name="Waki K."/>
            <person name="Yamagata H."/>
            <person name="Yamamoto M."/>
            <person name="Yamamoto S."/>
            <person name="Yamane H."/>
            <person name="Yoshiki S."/>
            <person name="Yoshihara R."/>
            <person name="Yukawa K."/>
            <person name="Zhong H."/>
            <person name="Yano M."/>
            <person name="Yuan Q."/>
            <person name="Ouyang S."/>
            <person name="Liu J."/>
            <person name="Jones K.M."/>
            <person name="Gansberger K."/>
            <person name="Moffat K."/>
            <person name="Hill J."/>
            <person name="Bera J."/>
            <person name="Fadrosh D."/>
            <person name="Jin S."/>
            <person name="Johri S."/>
            <person name="Kim M."/>
            <person name="Overton L."/>
            <person name="Reardon M."/>
            <person name="Tsitrin T."/>
            <person name="Vuong H."/>
            <person name="Weaver B."/>
            <person name="Ciecko A."/>
            <person name="Tallon L."/>
            <person name="Jackson J."/>
            <person name="Pai G."/>
            <person name="Aken S.V."/>
            <person name="Utterback T."/>
            <person name="Reidmuller S."/>
            <person name="Feldblyum T."/>
            <person name="Hsiao J."/>
            <person name="Zismann V."/>
            <person name="Iobst S."/>
            <person name="de Vazeille A.R."/>
            <person name="Buell C.R."/>
            <person name="Ying K."/>
            <person name="Li Y."/>
            <person name="Lu T."/>
            <person name="Huang Y."/>
            <person name="Zhao Q."/>
            <person name="Feng Q."/>
            <person name="Zhang L."/>
            <person name="Zhu J."/>
            <person name="Weng Q."/>
            <person name="Mu J."/>
            <person name="Lu Y."/>
            <person name="Fan D."/>
            <person name="Liu Y."/>
            <person name="Guan J."/>
            <person name="Zhang Y."/>
            <person name="Yu S."/>
            <person name="Liu X."/>
            <person name="Zhang Y."/>
            <person name="Hong G."/>
            <person name="Han B."/>
            <person name="Choisne N."/>
            <person name="Demange N."/>
            <person name="Orjeda G."/>
            <person name="Samain S."/>
            <person name="Cattolico L."/>
            <person name="Pelletier E."/>
            <person name="Couloux A."/>
            <person name="Segurens B."/>
            <person name="Wincker P."/>
            <person name="D'Hont A."/>
            <person name="Scarpelli C."/>
            <person name="Weissenbach J."/>
            <person name="Salanoubat M."/>
            <person name="Quetier F."/>
            <person name="Yu Y."/>
            <person name="Kim H.R."/>
            <person name="Rambo T."/>
            <person name="Currie J."/>
            <person name="Collura K."/>
            <person name="Luo M."/>
            <person name="Yang T."/>
            <person name="Ammiraju J.S.S."/>
            <person name="Engler F."/>
            <person name="Soderlund C."/>
            <person name="Wing R.A."/>
            <person name="Palmer L.E."/>
            <person name="de la Bastide M."/>
            <person name="Spiegel L."/>
            <person name="Nascimento L."/>
            <person name="Zutavern T."/>
            <person name="O'Shaughnessy A."/>
            <person name="Dike S."/>
            <person name="Dedhia N."/>
            <person name="Preston R."/>
            <person name="Balija V."/>
            <person name="McCombie W.R."/>
            <person name="Chow T."/>
            <person name="Chen H."/>
            <person name="Chung M."/>
            <person name="Chen C."/>
            <person name="Shaw J."/>
            <person name="Wu H."/>
            <person name="Hsiao K."/>
            <person name="Chao Y."/>
            <person name="Chu M."/>
            <person name="Cheng C."/>
            <person name="Hour A."/>
            <person name="Lee P."/>
            <person name="Lin S."/>
            <person name="Lin Y."/>
            <person name="Liou J."/>
            <person name="Liu S."/>
            <person name="Hsing Y."/>
            <person name="Raghuvanshi S."/>
            <person name="Mohanty A."/>
            <person name="Bharti A.K."/>
            <person name="Gaur A."/>
            <person name="Gupta V."/>
            <person name="Kumar D."/>
            <person name="Ravi V."/>
            <person name="Vij S."/>
            <person name="Kapur A."/>
            <person name="Khurana P."/>
            <person name="Khurana P."/>
            <person name="Khurana J.P."/>
            <person name="Tyagi A.K."/>
            <person name="Gaikwad K."/>
            <person name="Singh A."/>
            <person name="Dalal V."/>
            <person name="Srivastava S."/>
            <person name="Dixit A."/>
            <person name="Pal A.K."/>
            <person name="Ghazi I.A."/>
            <person name="Yadav M."/>
            <person name="Pandit A."/>
            <person name="Bhargava A."/>
            <person name="Sureshbabu K."/>
            <person name="Batra K."/>
            <person name="Sharma T.R."/>
            <person name="Mohapatra T."/>
            <person name="Singh N.K."/>
            <person name="Messing J."/>
            <person name="Nelson A.B."/>
            <person name="Fuks G."/>
            <person name="Kavchok S."/>
            <person name="Keizer G."/>
            <person name="Linton E."/>
            <person name="Llaca V."/>
            <person name="Song R."/>
            <person name="Tanyolac B."/>
            <person name="Young S."/>
            <person name="Ho-Il K."/>
            <person name="Hahn J.H."/>
            <person name="Sangsakoo G."/>
            <person name="Vanavichit A."/>
            <person name="de Mattos Luiz.A.T."/>
            <person name="Zimmer P.D."/>
            <person name="Malone G."/>
            <person name="Dellagostin O."/>
            <person name="de Oliveira A.C."/>
            <person name="Bevan M."/>
            <person name="Bancroft I."/>
            <person name="Minx P."/>
            <person name="Cordum H."/>
            <person name="Wilson R."/>
            <person name="Cheng Z."/>
            <person name="Jin W."/>
            <person name="Jiang J."/>
            <person name="Leong S.A."/>
            <person name="Iwama H."/>
            <person name="Gojobori T."/>
            <person name="Itoh T."/>
            <person name="Niimura Y."/>
            <person name="Fujii Y."/>
            <person name="Habara T."/>
            <person name="Sakai H."/>
            <person name="Sato Y."/>
            <person name="Wilson G."/>
            <person name="Kumar K."/>
            <person name="McCouch S."/>
            <person name="Juretic N."/>
            <person name="Hoen D."/>
            <person name="Wright S."/>
            <person name="Bruskiewich R."/>
            <person name="Bureau T."/>
            <person name="Miyao A."/>
            <person name="Hirochika H."/>
            <person name="Nishikawa T."/>
            <person name="Kadowaki K."/>
            <person name="Sugiura M."/>
            <person name="Burr B."/>
            <person name="Sasaki T."/>
        </authorList>
    </citation>
    <scope>NUCLEOTIDE SEQUENCE [LARGE SCALE GENOMIC DNA]</scope>
    <source>
        <strain evidence="2">cv. Nipponbare</strain>
    </source>
</reference>
<accession>Q6YVV1</accession>
<organism evidence="1 2">
    <name type="scientific">Oryza sativa subsp. japonica</name>
    <name type="common">Rice</name>
    <dbReference type="NCBI Taxonomy" id="39947"/>
    <lineage>
        <taxon>Eukaryota</taxon>
        <taxon>Viridiplantae</taxon>
        <taxon>Streptophyta</taxon>
        <taxon>Embryophyta</taxon>
        <taxon>Tracheophyta</taxon>
        <taxon>Spermatophyta</taxon>
        <taxon>Magnoliopsida</taxon>
        <taxon>Liliopsida</taxon>
        <taxon>Poales</taxon>
        <taxon>Poaceae</taxon>
        <taxon>BOP clade</taxon>
        <taxon>Oryzoideae</taxon>
        <taxon>Oryzeae</taxon>
        <taxon>Oryzinae</taxon>
        <taxon>Oryza</taxon>
        <taxon>Oryza sativa</taxon>
    </lineage>
</organism>
<dbReference type="AlphaFoldDB" id="Q6YVV1"/>
<sequence>MKPRRIPMPTIRREMKTMASRVHSAPPPAGCAGVAAFGRTVRLPCGARPSAARVLGCG</sequence>
<dbReference type="EMBL" id="AP005810">
    <property type="protein sequence ID" value="BAC84496.1"/>
    <property type="molecule type" value="Genomic_DNA"/>
</dbReference>
<protein>
    <submittedName>
        <fullName evidence="1">Uncharacterized protein</fullName>
    </submittedName>
</protein>